<sequence>MPKDRRRGAGGRGARAPGLAASSGTAASLPSGAPVASVPLAEVRSALRELPGFADALAPARTQREAPSGLHGRNERGKRLVSKLEQCLDELRNVLSAIPAAAAASALPAGPRAALRELRGLADGLAPARTEGGVQPPGEGTGGCLSATKGQALERCLKALSGALSRLPLVSPERAAAIAELLSQEPAAAAALLKLHAAALRPCGADVAGVFDEDELSHSDWSTWLVWVTGLVMELTEAAAPLPPSHHALSALRFVRAMLRAQPFHALSRQLAAAAAALEAGRGGGGEAGSSSGGGGAGSSSGGGTETSSGGGAGSSSGGGTETSSGGGAGRRRKSAPLPAPEPEDSRSKMAYVMARIMLSAGAWIAITANAPLAVYRNVTVEAVSHKLVVPIPKAITGSGTERASGEGCSVPVFQAGEIAAERAACLEEYARGLAESGFLEHATRVTLLMLRRGGEGEGEMRVREALRRLLALWRAQERASGPARLLWAPPSPGDASTAAAGSVNPAAAAHLRSALGGRCVQTAVLVYGVGTLRVADRGPSYGLPAELQTAGLTLLETEEGGARRLSPIALELLLRQLASGSALPPPGPGASLELALGVGRAAVGTAAQGLFPALSELFDTPPPALAEPLLLTAQEALRLAVGALACGRLLLPRQRPSPRLEAQRAEWWRLAGWTTAYGMCTTEEGPLCQLWGLVTEPLLAVWPDGRLDLDALTPSAPPEVAAALAGGFLSALHPAFAAAAKPGPHDTVPLTLLAACESARPDGPGFGLLLAALLAYGDPQEGEQLLATVGALGGLGGSPRTGAAGPARSGPVPYARAATSFLRAASGAVGRCGGLGTAGEAPAGPAACVAAAAEPATFGGGGSTSASAATAATAATTAASLAPPRGPAQQLGRMVVFAAAAWGLPLEP</sequence>
<name>A0A835XIR6_9CHLO</name>
<accession>A0A835XIR6</accession>
<evidence type="ECO:0000313" key="2">
    <source>
        <dbReference type="EMBL" id="KAG2481880.1"/>
    </source>
</evidence>
<feature type="compositionally biased region" description="Low complexity" evidence="1">
    <location>
        <begin position="14"/>
        <end position="34"/>
    </location>
</feature>
<dbReference type="EMBL" id="JAEHOE010000404">
    <property type="protein sequence ID" value="KAG2481880.1"/>
    <property type="molecule type" value="Genomic_DNA"/>
</dbReference>
<reference evidence="2" key="1">
    <citation type="journal article" date="2020" name="bioRxiv">
        <title>Comparative genomics of Chlamydomonas.</title>
        <authorList>
            <person name="Craig R.J."/>
            <person name="Hasan A.R."/>
            <person name="Ness R.W."/>
            <person name="Keightley P.D."/>
        </authorList>
    </citation>
    <scope>NUCLEOTIDE SEQUENCE</scope>
    <source>
        <strain evidence="2">CCAP 11/70</strain>
    </source>
</reference>
<proteinExistence type="predicted"/>
<keyword evidence="3" id="KW-1185">Reference proteome</keyword>
<organism evidence="2 3">
    <name type="scientific">Edaphochlamys debaryana</name>
    <dbReference type="NCBI Taxonomy" id="47281"/>
    <lineage>
        <taxon>Eukaryota</taxon>
        <taxon>Viridiplantae</taxon>
        <taxon>Chlorophyta</taxon>
        <taxon>core chlorophytes</taxon>
        <taxon>Chlorophyceae</taxon>
        <taxon>CS clade</taxon>
        <taxon>Chlamydomonadales</taxon>
        <taxon>Chlamydomonadales incertae sedis</taxon>
        <taxon>Edaphochlamys</taxon>
    </lineage>
</organism>
<feature type="compositionally biased region" description="Gly residues" evidence="1">
    <location>
        <begin position="282"/>
        <end position="329"/>
    </location>
</feature>
<evidence type="ECO:0000256" key="1">
    <source>
        <dbReference type="SAM" id="MobiDB-lite"/>
    </source>
</evidence>
<feature type="region of interest" description="Disordered" evidence="1">
    <location>
        <begin position="58"/>
        <end position="77"/>
    </location>
</feature>
<dbReference type="Proteomes" id="UP000612055">
    <property type="component" value="Unassembled WGS sequence"/>
</dbReference>
<comment type="caution">
    <text evidence="2">The sequence shown here is derived from an EMBL/GenBank/DDBJ whole genome shotgun (WGS) entry which is preliminary data.</text>
</comment>
<dbReference type="AlphaFoldDB" id="A0A835XIR6"/>
<evidence type="ECO:0000313" key="3">
    <source>
        <dbReference type="Proteomes" id="UP000612055"/>
    </source>
</evidence>
<gene>
    <name evidence="2" type="ORF">HYH03_019157</name>
</gene>
<feature type="region of interest" description="Disordered" evidence="1">
    <location>
        <begin position="1"/>
        <end position="34"/>
    </location>
</feature>
<feature type="region of interest" description="Disordered" evidence="1">
    <location>
        <begin position="282"/>
        <end position="346"/>
    </location>
</feature>
<protein>
    <submittedName>
        <fullName evidence="2">Uncharacterized protein</fullName>
    </submittedName>
</protein>